<dbReference type="Pfam" id="PF00078">
    <property type="entry name" value="RVT_1"/>
    <property type="match status" value="1"/>
</dbReference>
<dbReference type="FunFam" id="3.30.70.270:FF:000020">
    <property type="entry name" value="Transposon Tf2-6 polyprotein-like Protein"/>
    <property type="match status" value="1"/>
</dbReference>
<dbReference type="InterPro" id="IPR012337">
    <property type="entry name" value="RNaseH-like_sf"/>
</dbReference>
<evidence type="ECO:0000256" key="4">
    <source>
        <dbReference type="ARBA" id="ARBA00022722"/>
    </source>
</evidence>
<evidence type="ECO:0000256" key="5">
    <source>
        <dbReference type="ARBA" id="ARBA00022759"/>
    </source>
</evidence>
<dbReference type="EC" id="2.7.7.49" evidence="1"/>
<dbReference type="Gene3D" id="3.10.10.10">
    <property type="entry name" value="HIV Type 1 Reverse Transcriptase, subunit A, domain 1"/>
    <property type="match status" value="1"/>
</dbReference>
<evidence type="ECO:0000256" key="6">
    <source>
        <dbReference type="ARBA" id="ARBA00022801"/>
    </source>
</evidence>
<dbReference type="GO" id="GO:0003964">
    <property type="term" value="F:RNA-directed DNA polymerase activity"/>
    <property type="evidence" value="ECO:0007669"/>
    <property type="project" value="UniProtKB-EC"/>
</dbReference>
<keyword evidence="3" id="KW-0548">Nucleotidyltransferase</keyword>
<dbReference type="InterPro" id="IPR001584">
    <property type="entry name" value="Integrase_cat-core"/>
</dbReference>
<accession>A0AAV1L582</accession>
<dbReference type="PROSITE" id="PS50878">
    <property type="entry name" value="RT_POL"/>
    <property type="match status" value="1"/>
</dbReference>
<protein>
    <recommendedName>
        <fullName evidence="1">RNA-directed DNA polymerase</fullName>
        <ecNumber evidence="1">2.7.7.49</ecNumber>
    </recommendedName>
</protein>
<dbReference type="InterPro" id="IPR041588">
    <property type="entry name" value="Integrase_H2C2"/>
</dbReference>
<keyword evidence="6" id="KW-0378">Hydrolase</keyword>
<dbReference type="InterPro" id="IPR041577">
    <property type="entry name" value="RT_RNaseH_2"/>
</dbReference>
<dbReference type="InterPro" id="IPR050951">
    <property type="entry name" value="Retrovirus_Pol_polyprotein"/>
</dbReference>
<dbReference type="Pfam" id="PF17921">
    <property type="entry name" value="Integrase_H2C2"/>
    <property type="match status" value="1"/>
</dbReference>
<dbReference type="SUPFAM" id="SSF53098">
    <property type="entry name" value="Ribonuclease H-like"/>
    <property type="match status" value="1"/>
</dbReference>
<dbReference type="InterPro" id="IPR043128">
    <property type="entry name" value="Rev_trsase/Diguanyl_cyclase"/>
</dbReference>
<evidence type="ECO:0000256" key="3">
    <source>
        <dbReference type="ARBA" id="ARBA00022695"/>
    </source>
</evidence>
<dbReference type="GO" id="GO:0004519">
    <property type="term" value="F:endonuclease activity"/>
    <property type="evidence" value="ECO:0007669"/>
    <property type="project" value="UniProtKB-KW"/>
</dbReference>
<dbReference type="PROSITE" id="PS50175">
    <property type="entry name" value="ASP_PROT_RETROV"/>
    <property type="match status" value="1"/>
</dbReference>
<comment type="caution">
    <text evidence="11">The sequence shown here is derived from an EMBL/GenBank/DDBJ whole genome shotgun (WGS) entry which is preliminary data.</text>
</comment>
<feature type="domain" description="Peptidase A2" evidence="8">
    <location>
        <begin position="1"/>
        <end position="74"/>
    </location>
</feature>
<dbReference type="GO" id="GO:0042575">
    <property type="term" value="C:DNA polymerase complex"/>
    <property type="evidence" value="ECO:0007669"/>
    <property type="project" value="UniProtKB-ARBA"/>
</dbReference>
<feature type="domain" description="Integrase catalytic" evidence="10">
    <location>
        <begin position="699"/>
        <end position="820"/>
    </location>
</feature>
<dbReference type="Pfam" id="PF00665">
    <property type="entry name" value="rve"/>
    <property type="match status" value="1"/>
</dbReference>
<reference evidence="11 12" key="1">
    <citation type="submission" date="2023-11" db="EMBL/GenBank/DDBJ databases">
        <authorList>
            <person name="Hedman E."/>
            <person name="Englund M."/>
            <person name="Stromberg M."/>
            <person name="Nyberg Akerstrom W."/>
            <person name="Nylinder S."/>
            <person name="Jareborg N."/>
            <person name="Kallberg Y."/>
            <person name="Kronander E."/>
        </authorList>
    </citation>
    <scope>NUCLEOTIDE SEQUENCE [LARGE SCALE GENOMIC DNA]</scope>
</reference>
<dbReference type="Gene3D" id="3.30.70.270">
    <property type="match status" value="2"/>
</dbReference>
<evidence type="ECO:0000259" key="9">
    <source>
        <dbReference type="PROSITE" id="PS50878"/>
    </source>
</evidence>
<evidence type="ECO:0000256" key="2">
    <source>
        <dbReference type="ARBA" id="ARBA00022679"/>
    </source>
</evidence>
<keyword evidence="4" id="KW-0540">Nuclease</keyword>
<evidence type="ECO:0000256" key="1">
    <source>
        <dbReference type="ARBA" id="ARBA00012493"/>
    </source>
</evidence>
<evidence type="ECO:0000259" key="10">
    <source>
        <dbReference type="PROSITE" id="PS50994"/>
    </source>
</evidence>
<dbReference type="PANTHER" id="PTHR37984">
    <property type="entry name" value="PROTEIN CBG26694"/>
    <property type="match status" value="1"/>
</dbReference>
<organism evidence="11 12">
    <name type="scientific">Parnassius mnemosyne</name>
    <name type="common">clouded apollo</name>
    <dbReference type="NCBI Taxonomy" id="213953"/>
    <lineage>
        <taxon>Eukaryota</taxon>
        <taxon>Metazoa</taxon>
        <taxon>Ecdysozoa</taxon>
        <taxon>Arthropoda</taxon>
        <taxon>Hexapoda</taxon>
        <taxon>Insecta</taxon>
        <taxon>Pterygota</taxon>
        <taxon>Neoptera</taxon>
        <taxon>Endopterygota</taxon>
        <taxon>Lepidoptera</taxon>
        <taxon>Glossata</taxon>
        <taxon>Ditrysia</taxon>
        <taxon>Papilionoidea</taxon>
        <taxon>Papilionidae</taxon>
        <taxon>Parnassiinae</taxon>
        <taxon>Parnassini</taxon>
        <taxon>Parnassius</taxon>
        <taxon>Driopa</taxon>
    </lineage>
</organism>
<keyword evidence="12" id="KW-1185">Reference proteome</keyword>
<dbReference type="PANTHER" id="PTHR37984:SF5">
    <property type="entry name" value="PROTEIN NYNRIN-LIKE"/>
    <property type="match status" value="1"/>
</dbReference>
<evidence type="ECO:0000256" key="7">
    <source>
        <dbReference type="ARBA" id="ARBA00023268"/>
    </source>
</evidence>
<keyword evidence="2" id="KW-0808">Transferase</keyword>
<sequence>MLFLVDTGSDLCVFPRSAIKTPCTPTKYSLIAANGTVINTYGVIQLQLDLGLRRTFTWNFTIANITKPIIGVDFLSFYNLLVDCRSQRLINGTTTLCVSAQRQRVPEDVISIKTISGDNEFQQLLHNFPEIIRPAGTVTTPKHNTKHFIRTIPGPPVTCRPRRLDPVRMKIARKEFEDMLAQGIVRRSESPWSSALHLVKKKDDGWRPCGDYRSLNARTIPDRYPIRHIQDFSYQLSGSTIFSKIDLVKAYNQIPVNPSDIPKTAITTPFGLYEYPFMNYGLRNAAQTFQRFIDEVLSGLDDFCFGYLDDILVFSPSPEIHKRHLLQLFERLKAYGVLINTTKCVWGQHEVTFLGYHVSAAGILPLNTKVQTIQEFPIPRTVKELRRFLGMINFYRRFIPNAARIQAPLNAVLAGPKVKGSHPISMTPDLLKAFEKCKNALSYTTLLVHPNSSAELSIHTDASDVSIGAVLQQRKGTEWEPLGFFSKKLNSAQKKYSPYDRELLVIYEAIKYFLHMVEARVFSVYTDHKPLTYAFSTVRDKCPPRRYRYLDFIAQYTTDIRYIPGPDNVVADTLSRVEEIKISLDYQALARSQDKDPELQHLLQNGSSLNLQKIEPIGANLKVYCDVSVQQPRPFITKAFRRQVFDMLHGLSHPGSSATVRLVTDRFVWPGIRRDCREWARHCLDCQRSKITRHTSAPLSSFPTPSSRFSHIHLDIIGPLTLSYDFRYCLTIIDRFTRWPEAIPLKDITAESCASALVSGWISRFGCPARITTDRGRQFDSSLFKAIASMVGACHFCTTAYHPSANGMVERVHRQLKAAIMCHNSTQWTEMDPQILRLLHLHHLLFQHASITTKKRRKGLLRVEEKFIFLITIDRSHGLGGGVLWDTNNGQSHFARAHGHRNTSATFGIYVRDINHTLITPRCPSLAQRFRSRRTFDRLAFFYTYDSLIPVLFC</sequence>
<evidence type="ECO:0000313" key="12">
    <source>
        <dbReference type="Proteomes" id="UP001314205"/>
    </source>
</evidence>
<dbReference type="InterPro" id="IPR036397">
    <property type="entry name" value="RNaseH_sf"/>
</dbReference>
<dbReference type="GO" id="GO:0015074">
    <property type="term" value="P:DNA integration"/>
    <property type="evidence" value="ECO:0007669"/>
    <property type="project" value="InterPro"/>
</dbReference>
<dbReference type="SUPFAM" id="SSF56672">
    <property type="entry name" value="DNA/RNA polymerases"/>
    <property type="match status" value="1"/>
</dbReference>
<dbReference type="CDD" id="cd09274">
    <property type="entry name" value="RNase_HI_RT_Ty3"/>
    <property type="match status" value="1"/>
</dbReference>
<dbReference type="CDD" id="cd01647">
    <property type="entry name" value="RT_LTR"/>
    <property type="match status" value="1"/>
</dbReference>
<feature type="domain" description="Reverse transcriptase" evidence="9">
    <location>
        <begin position="180"/>
        <end position="358"/>
    </location>
</feature>
<dbReference type="AlphaFoldDB" id="A0AAV1L582"/>
<dbReference type="PROSITE" id="PS50994">
    <property type="entry name" value="INTEGRASE"/>
    <property type="match status" value="1"/>
</dbReference>
<dbReference type="Gene3D" id="3.30.420.10">
    <property type="entry name" value="Ribonuclease H-like superfamily/Ribonuclease H"/>
    <property type="match status" value="1"/>
</dbReference>
<name>A0AAV1L582_9NEOP</name>
<proteinExistence type="predicted"/>
<dbReference type="GO" id="GO:0006508">
    <property type="term" value="P:proteolysis"/>
    <property type="evidence" value="ECO:0007669"/>
    <property type="project" value="InterPro"/>
</dbReference>
<dbReference type="GO" id="GO:0003676">
    <property type="term" value="F:nucleic acid binding"/>
    <property type="evidence" value="ECO:0007669"/>
    <property type="project" value="InterPro"/>
</dbReference>
<dbReference type="InterPro" id="IPR021109">
    <property type="entry name" value="Peptidase_aspartic_dom_sf"/>
</dbReference>
<dbReference type="InterPro" id="IPR000477">
    <property type="entry name" value="RT_dom"/>
</dbReference>
<dbReference type="GO" id="GO:0004190">
    <property type="term" value="F:aspartic-type endopeptidase activity"/>
    <property type="evidence" value="ECO:0007669"/>
    <property type="project" value="InterPro"/>
</dbReference>
<keyword evidence="7" id="KW-0511">Multifunctional enzyme</keyword>
<dbReference type="EMBL" id="CAVLGL010000084">
    <property type="protein sequence ID" value="CAK1589542.1"/>
    <property type="molecule type" value="Genomic_DNA"/>
</dbReference>
<gene>
    <name evidence="11" type="ORF">PARMNEM_LOCUS10022</name>
</gene>
<dbReference type="Gene3D" id="1.10.340.70">
    <property type="match status" value="1"/>
</dbReference>
<evidence type="ECO:0000313" key="11">
    <source>
        <dbReference type="EMBL" id="CAK1589542.1"/>
    </source>
</evidence>
<dbReference type="SUPFAM" id="SSF50630">
    <property type="entry name" value="Acid proteases"/>
    <property type="match status" value="1"/>
</dbReference>
<evidence type="ECO:0000259" key="8">
    <source>
        <dbReference type="PROSITE" id="PS50175"/>
    </source>
</evidence>
<dbReference type="InterPro" id="IPR043502">
    <property type="entry name" value="DNA/RNA_pol_sf"/>
</dbReference>
<dbReference type="Pfam" id="PF17919">
    <property type="entry name" value="RT_RNaseH_2"/>
    <property type="match status" value="1"/>
</dbReference>
<dbReference type="Gene3D" id="2.40.70.10">
    <property type="entry name" value="Acid Proteases"/>
    <property type="match status" value="1"/>
</dbReference>
<dbReference type="Proteomes" id="UP001314205">
    <property type="component" value="Unassembled WGS sequence"/>
</dbReference>
<keyword evidence="5" id="KW-0255">Endonuclease</keyword>
<dbReference type="InterPro" id="IPR001995">
    <property type="entry name" value="Peptidase_A2_cat"/>
</dbReference>